<name>A0ACA9U7D9_BIOOC</name>
<dbReference type="Proteomes" id="UP000836387">
    <property type="component" value="Unassembled WGS sequence"/>
</dbReference>
<protein>
    <submittedName>
        <fullName evidence="1">Uncharacterized protein</fullName>
    </submittedName>
</protein>
<reference evidence="1" key="1">
    <citation type="submission" date="2020-04" db="EMBL/GenBank/DDBJ databases">
        <authorList>
            <person name="Broberg M."/>
        </authorList>
    </citation>
    <scope>NUCLEOTIDE SEQUENCE</scope>
</reference>
<gene>
    <name evidence="1" type="ORF">CRV2_00014480</name>
</gene>
<keyword evidence="2" id="KW-1185">Reference proteome</keyword>
<comment type="caution">
    <text evidence="1">The sequence shown here is derived from an EMBL/GenBank/DDBJ whole genome shotgun (WGS) entry which is preliminary data.</text>
</comment>
<reference evidence="1" key="2">
    <citation type="submission" date="2021-10" db="EMBL/GenBank/DDBJ databases">
        <authorList>
            <person name="Piombo E."/>
        </authorList>
    </citation>
    <scope>NUCLEOTIDE SEQUENCE</scope>
</reference>
<sequence length="146" mass="16222">MVTADRLESLTQQLAELSAELQGNPEHFKAYNDELTNLAQASAKLLGSIQSPSMYINSMITQMAHFTALRLFIEWGVFDAIPSQGFVSPEDLAKKVKVDVQLITRFSRILVAQGALKQDGSKSLEHTTTSMMFIRESPMNSLIRMG</sequence>
<organism evidence="1 2">
    <name type="scientific">Clonostachys rosea f. rosea IK726</name>
    <dbReference type="NCBI Taxonomy" id="1349383"/>
    <lineage>
        <taxon>Eukaryota</taxon>
        <taxon>Fungi</taxon>
        <taxon>Dikarya</taxon>
        <taxon>Ascomycota</taxon>
        <taxon>Pezizomycotina</taxon>
        <taxon>Sordariomycetes</taxon>
        <taxon>Hypocreomycetidae</taxon>
        <taxon>Hypocreales</taxon>
        <taxon>Bionectriaceae</taxon>
        <taxon>Clonostachys</taxon>
    </lineage>
</organism>
<evidence type="ECO:0000313" key="1">
    <source>
        <dbReference type="EMBL" id="CAG9949175.1"/>
    </source>
</evidence>
<dbReference type="EMBL" id="CADEHS020000055">
    <property type="protein sequence ID" value="CAG9949175.1"/>
    <property type="molecule type" value="Genomic_DNA"/>
</dbReference>
<proteinExistence type="predicted"/>
<evidence type="ECO:0000313" key="2">
    <source>
        <dbReference type="Proteomes" id="UP000836387"/>
    </source>
</evidence>
<accession>A0ACA9U7D9</accession>